<keyword evidence="4" id="KW-1185">Reference proteome</keyword>
<keyword evidence="1" id="KW-1133">Transmembrane helix</keyword>
<dbReference type="HOGENOM" id="CLU_509953_0_0_1"/>
<dbReference type="Pfam" id="PF08592">
    <property type="entry name" value="Anthrone_oxy"/>
    <property type="match status" value="1"/>
</dbReference>
<dbReference type="InterPro" id="IPR029063">
    <property type="entry name" value="SAM-dependent_MTases_sf"/>
</dbReference>
<feature type="transmembrane region" description="Helical" evidence="1">
    <location>
        <begin position="393"/>
        <end position="413"/>
    </location>
</feature>
<dbReference type="RefSeq" id="XP_014655423.1">
    <property type="nucleotide sequence ID" value="XM_014799937.1"/>
</dbReference>
<accession>A0A081CIU1</accession>
<dbReference type="PANTHER" id="PTHR42912:SF93">
    <property type="entry name" value="N6-ADENOSINE-METHYLTRANSFERASE TMT1A"/>
    <property type="match status" value="1"/>
</dbReference>
<feature type="transmembrane region" description="Helical" evidence="1">
    <location>
        <begin position="439"/>
        <end position="458"/>
    </location>
</feature>
<protein>
    <submittedName>
        <fullName evidence="3">Methyltransferase type 11</fullName>
    </submittedName>
</protein>
<dbReference type="AlphaFoldDB" id="A0A081CIU1"/>
<evidence type="ECO:0000256" key="1">
    <source>
        <dbReference type="SAM" id="Phobius"/>
    </source>
</evidence>
<dbReference type="CDD" id="cd02440">
    <property type="entry name" value="AdoMet_MTases"/>
    <property type="match status" value="1"/>
</dbReference>
<reference evidence="3" key="1">
    <citation type="submission" date="2014-07" db="EMBL/GenBank/DDBJ databases">
        <title>Draft genome sequence of the yeast Pseudozyma antarctica JCM 10317 known as a producer of lipase B which used in a wide range of industrial applications.</title>
        <authorList>
            <person name="Morita T."/>
            <person name="Saika A."/>
            <person name="Koike H."/>
        </authorList>
    </citation>
    <scope>NUCLEOTIDE SEQUENCE</scope>
    <source>
        <strain evidence="3">JCM 10317</strain>
    </source>
</reference>
<dbReference type="PANTHER" id="PTHR42912">
    <property type="entry name" value="METHYLTRANSFERASE"/>
    <property type="match status" value="1"/>
</dbReference>
<feature type="domain" description="Methyltransferase" evidence="2">
    <location>
        <begin position="37"/>
        <end position="156"/>
    </location>
</feature>
<dbReference type="Gene3D" id="3.40.50.150">
    <property type="entry name" value="Vaccinia Virus protein VP39"/>
    <property type="match status" value="1"/>
</dbReference>
<dbReference type="Proteomes" id="UP000053758">
    <property type="component" value="Unassembled WGS sequence"/>
</dbReference>
<dbReference type="SUPFAM" id="SSF53335">
    <property type="entry name" value="S-adenosyl-L-methionine-dependent methyltransferases"/>
    <property type="match status" value="1"/>
</dbReference>
<dbReference type="GeneID" id="26305523"/>
<evidence type="ECO:0000259" key="2">
    <source>
        <dbReference type="Pfam" id="PF13847"/>
    </source>
</evidence>
<dbReference type="Pfam" id="PF13847">
    <property type="entry name" value="Methyltransf_31"/>
    <property type="match status" value="1"/>
</dbReference>
<evidence type="ECO:0000313" key="3">
    <source>
        <dbReference type="EMBL" id="GAK66587.1"/>
    </source>
</evidence>
<organism evidence="3">
    <name type="scientific">Pseudozyma antarctica</name>
    <name type="common">Yeast</name>
    <name type="synonym">Candida antarctica</name>
    <dbReference type="NCBI Taxonomy" id="84753"/>
    <lineage>
        <taxon>Eukaryota</taxon>
        <taxon>Fungi</taxon>
        <taxon>Dikarya</taxon>
        <taxon>Basidiomycota</taxon>
        <taxon>Ustilaginomycotina</taxon>
        <taxon>Ustilaginomycetes</taxon>
        <taxon>Ustilaginales</taxon>
        <taxon>Ustilaginaceae</taxon>
        <taxon>Moesziomyces</taxon>
    </lineage>
</organism>
<dbReference type="EMBL" id="DF830080">
    <property type="protein sequence ID" value="GAK66587.1"/>
    <property type="molecule type" value="Genomic_DNA"/>
</dbReference>
<sequence>MSTHNNSYTQGYSEAVLRSHASRTAESSAAFLLPHLKRDAKILDVGCGPGTITTSLAAYVPEGSIVGTDYSEDVVAEAQKRLDRLRKESNSEAQRQAVDRCRFEVASVFELPFADESFDVVYCHQMLLHLPKPVDALKEMRRVCKRGGIVAAREADFTTSVLYPSTETFDLWLSTAAAIYRSIGSEPDAGRRLVRWALDAGYEAGPEHITFSSSNQAFGGQPHAEFWGKMWAERIAAESWQQQALSTAKVDQDQIRRMQQDWLTWSATPDGTFVMVCGEVLLRNRRSRRRCNVFYEQGTLQVRRKGGKLACRISDRRESFEPPTYTATMLAPVTALVGLTCSGLASGLTLAYPLLINTHFIDQQGAMISPPAPWVANLSIAQRLTLWERAFKAGFVVPALSLVTAIALTTFALQSGRGGKASSSLPQRLAVRWETRKKLLLGSAALTGSLLVFTLVFIRPTNNKLMALRVAANNKEAINASQAEALLSHWTRLHNVRVVAAFSGFALALYSCSNKSADDKIDIRPLRSSAPSSN</sequence>
<keyword evidence="3" id="KW-0808">Transferase</keyword>
<keyword evidence="1" id="KW-0812">Transmembrane</keyword>
<proteinExistence type="predicted"/>
<gene>
    <name evidence="3" type="ORF">PAN0_013c4810</name>
</gene>
<dbReference type="InterPro" id="IPR025714">
    <property type="entry name" value="Methyltranfer_dom"/>
</dbReference>
<evidence type="ECO:0000313" key="4">
    <source>
        <dbReference type="Proteomes" id="UP000053758"/>
    </source>
</evidence>
<dbReference type="GO" id="GO:0008168">
    <property type="term" value="F:methyltransferase activity"/>
    <property type="evidence" value="ECO:0007669"/>
    <property type="project" value="UniProtKB-KW"/>
</dbReference>
<dbReference type="GO" id="GO:0032259">
    <property type="term" value="P:methylation"/>
    <property type="evidence" value="ECO:0007669"/>
    <property type="project" value="UniProtKB-KW"/>
</dbReference>
<dbReference type="InterPro" id="IPR013901">
    <property type="entry name" value="Anthrone_oxy"/>
</dbReference>
<keyword evidence="1" id="KW-0472">Membrane</keyword>
<dbReference type="InterPro" id="IPR050508">
    <property type="entry name" value="Methyltransf_Superfamily"/>
</dbReference>
<keyword evidence="3" id="KW-0489">Methyltransferase</keyword>
<name>A0A081CIU1_PSEA2</name>